<evidence type="ECO:0000256" key="1">
    <source>
        <dbReference type="ARBA" id="ARBA00004141"/>
    </source>
</evidence>
<name>A0A0G4FDK5_9ALVE</name>
<proteinExistence type="inferred from homology"/>
<evidence type="ECO:0000256" key="7">
    <source>
        <dbReference type="ARBA" id="ARBA00023136"/>
    </source>
</evidence>
<gene>
    <name evidence="10" type="ORF">Cvel_16374</name>
</gene>
<evidence type="ECO:0000256" key="3">
    <source>
        <dbReference type="ARBA" id="ARBA00022448"/>
    </source>
</evidence>
<evidence type="ECO:0000313" key="10">
    <source>
        <dbReference type="EMBL" id="CEM10936.1"/>
    </source>
</evidence>
<dbReference type="PANTHER" id="PTHR20772">
    <property type="entry name" value="PROTEIN FMP42"/>
    <property type="match status" value="1"/>
</dbReference>
<keyword evidence="7 9" id="KW-0472">Membrane</keyword>
<feature type="region of interest" description="Disordered" evidence="8">
    <location>
        <begin position="1"/>
        <end position="39"/>
    </location>
</feature>
<dbReference type="EMBL" id="CDMZ01000284">
    <property type="protein sequence ID" value="CEM10936.1"/>
    <property type="molecule type" value="Genomic_DNA"/>
</dbReference>
<dbReference type="GO" id="GO:0016020">
    <property type="term" value="C:membrane"/>
    <property type="evidence" value="ECO:0007669"/>
    <property type="project" value="UniProtKB-SubCell"/>
</dbReference>
<accession>A0A0G4FDK5</accession>
<sequence length="165" mass="17561">MVRAAIPVRGQSKSPKGGAAAAPSLPARAPSEGPKESPKVPSSFSLPPWYIFLSGVVQLFVASGVLHGFPSFRQMLLAEGYKRSLCPEEDELCDDRSRELLSIYTNSVVPATLGFLLAGFALPVLGPRFCNLLSLALHLVAHALMGMSGEDPEGIVPNRDWMASG</sequence>
<dbReference type="VEuPathDB" id="CryptoDB:Cvel_16374"/>
<keyword evidence="5" id="KW-0029">Amino-acid transport</keyword>
<feature type="compositionally biased region" description="Low complexity" evidence="8">
    <location>
        <begin position="12"/>
        <end position="31"/>
    </location>
</feature>
<dbReference type="PANTHER" id="PTHR20772:SF2">
    <property type="entry name" value="PROTEIN FMP42"/>
    <property type="match status" value="1"/>
</dbReference>
<evidence type="ECO:0000256" key="8">
    <source>
        <dbReference type="SAM" id="MobiDB-lite"/>
    </source>
</evidence>
<evidence type="ECO:0000256" key="5">
    <source>
        <dbReference type="ARBA" id="ARBA00022970"/>
    </source>
</evidence>
<organism evidence="10">
    <name type="scientific">Chromera velia CCMP2878</name>
    <dbReference type="NCBI Taxonomy" id="1169474"/>
    <lineage>
        <taxon>Eukaryota</taxon>
        <taxon>Sar</taxon>
        <taxon>Alveolata</taxon>
        <taxon>Colpodellida</taxon>
        <taxon>Chromeraceae</taxon>
        <taxon>Chromera</taxon>
    </lineage>
</organism>
<keyword evidence="6 9" id="KW-1133">Transmembrane helix</keyword>
<reference evidence="10" key="1">
    <citation type="submission" date="2014-11" db="EMBL/GenBank/DDBJ databases">
        <authorList>
            <person name="Otto D Thomas"/>
            <person name="Naeem Raeece"/>
        </authorList>
    </citation>
    <scope>NUCLEOTIDE SEQUENCE</scope>
</reference>
<dbReference type="AlphaFoldDB" id="A0A0G4FDK5"/>
<protein>
    <submittedName>
        <fullName evidence="10">Uncharacterized protein</fullName>
    </submittedName>
</protein>
<comment type="similarity">
    <text evidence="2">Belongs to the SLC43A transporter (TC 2.A.1.44) family.</text>
</comment>
<dbReference type="InterPro" id="IPR052599">
    <property type="entry name" value="SLC43A_AATransporter"/>
</dbReference>
<feature type="transmembrane region" description="Helical" evidence="9">
    <location>
        <begin position="103"/>
        <end position="125"/>
    </location>
</feature>
<comment type="subcellular location">
    <subcellularLocation>
        <location evidence="1">Membrane</location>
        <topology evidence="1">Multi-pass membrane protein</topology>
    </subcellularLocation>
</comment>
<evidence type="ECO:0000256" key="4">
    <source>
        <dbReference type="ARBA" id="ARBA00022692"/>
    </source>
</evidence>
<keyword evidence="4 9" id="KW-0812">Transmembrane</keyword>
<keyword evidence="3" id="KW-0813">Transport</keyword>
<evidence type="ECO:0000256" key="9">
    <source>
        <dbReference type="SAM" id="Phobius"/>
    </source>
</evidence>
<dbReference type="GO" id="GO:0006865">
    <property type="term" value="P:amino acid transport"/>
    <property type="evidence" value="ECO:0007669"/>
    <property type="project" value="UniProtKB-KW"/>
</dbReference>
<feature type="transmembrane region" description="Helical" evidence="9">
    <location>
        <begin position="49"/>
        <end position="69"/>
    </location>
</feature>
<evidence type="ECO:0000256" key="2">
    <source>
        <dbReference type="ARBA" id="ARBA00006595"/>
    </source>
</evidence>
<evidence type="ECO:0000256" key="6">
    <source>
        <dbReference type="ARBA" id="ARBA00022989"/>
    </source>
</evidence>